<reference evidence="12" key="1">
    <citation type="submission" date="2022-11" db="UniProtKB">
        <authorList>
            <consortium name="WormBaseParasite"/>
        </authorList>
    </citation>
    <scope>IDENTIFICATION</scope>
</reference>
<accession>A0A914W8T7</accession>
<evidence type="ECO:0000313" key="11">
    <source>
        <dbReference type="Proteomes" id="UP000887566"/>
    </source>
</evidence>
<evidence type="ECO:0000313" key="12">
    <source>
        <dbReference type="WBParaSite" id="PSAMB.scaffold3543size17860.g21818.t1"/>
    </source>
</evidence>
<name>A0A914W8T7_9BILA</name>
<keyword evidence="8" id="KW-0807">Transducer</keyword>
<keyword evidence="6 9" id="KW-0472">Membrane</keyword>
<dbReference type="WBParaSite" id="PSAMB.scaffold3543size17860.g21818.t1">
    <property type="protein sequence ID" value="PSAMB.scaffold3543size17860.g21818.t1"/>
    <property type="gene ID" value="PSAMB.scaffold3543size17860.g21818"/>
</dbReference>
<keyword evidence="4 9" id="KW-1133">Transmembrane helix</keyword>
<evidence type="ECO:0000259" key="10">
    <source>
        <dbReference type="PROSITE" id="PS50262"/>
    </source>
</evidence>
<keyword evidence="3 9" id="KW-0812">Transmembrane</keyword>
<feature type="domain" description="G-protein coupled receptors family 1 profile" evidence="10">
    <location>
        <begin position="33"/>
        <end position="212"/>
    </location>
</feature>
<dbReference type="AlphaFoldDB" id="A0A914W8T7"/>
<dbReference type="InterPro" id="IPR017452">
    <property type="entry name" value="GPCR_Rhodpsn_7TM"/>
</dbReference>
<feature type="transmembrane region" description="Helical" evidence="9">
    <location>
        <begin position="93"/>
        <end position="116"/>
    </location>
</feature>
<feature type="transmembrane region" description="Helical" evidence="9">
    <location>
        <begin position="16"/>
        <end position="40"/>
    </location>
</feature>
<evidence type="ECO:0000256" key="9">
    <source>
        <dbReference type="SAM" id="Phobius"/>
    </source>
</evidence>
<dbReference type="Proteomes" id="UP000887566">
    <property type="component" value="Unplaced"/>
</dbReference>
<sequence length="212" mass="23799">MAENRSVPIDFYGERAYWFTIVTGIFGLDIFISNLMLLWIAASAEEIRSVTANLFTINLALGNALVGSFYAFFQPFVLIFGANHPILCEICGMGNIMFAMSFLYTPTLMAACRFYTVTRLPSSSYNKLISLAFFTKSGAVTLLIICWSYGLLFCSILLYNGQLGEDPNGFCAAKAFTSVVLYIFYNMGLIIFALITGITTFIYYRRLRQVCR</sequence>
<dbReference type="SUPFAM" id="SSF81321">
    <property type="entry name" value="Family A G protein-coupled receptor-like"/>
    <property type="match status" value="1"/>
</dbReference>
<evidence type="ECO:0000256" key="7">
    <source>
        <dbReference type="ARBA" id="ARBA00023170"/>
    </source>
</evidence>
<dbReference type="PANTHER" id="PTHR24228:SF59">
    <property type="entry name" value="NEUROPEPTIDE RECEPTOR 15"/>
    <property type="match status" value="1"/>
</dbReference>
<dbReference type="CDD" id="cd00637">
    <property type="entry name" value="7tm_classA_rhodopsin-like"/>
    <property type="match status" value="1"/>
</dbReference>
<evidence type="ECO:0000256" key="6">
    <source>
        <dbReference type="ARBA" id="ARBA00023136"/>
    </source>
</evidence>
<organism evidence="11 12">
    <name type="scientific">Plectus sambesii</name>
    <dbReference type="NCBI Taxonomy" id="2011161"/>
    <lineage>
        <taxon>Eukaryota</taxon>
        <taxon>Metazoa</taxon>
        <taxon>Ecdysozoa</taxon>
        <taxon>Nematoda</taxon>
        <taxon>Chromadorea</taxon>
        <taxon>Plectida</taxon>
        <taxon>Plectina</taxon>
        <taxon>Plectoidea</taxon>
        <taxon>Plectidae</taxon>
        <taxon>Plectus</taxon>
    </lineage>
</organism>
<keyword evidence="11" id="KW-1185">Reference proteome</keyword>
<proteinExistence type="predicted"/>
<evidence type="ECO:0000256" key="3">
    <source>
        <dbReference type="ARBA" id="ARBA00022692"/>
    </source>
</evidence>
<evidence type="ECO:0000256" key="8">
    <source>
        <dbReference type="ARBA" id="ARBA00023224"/>
    </source>
</evidence>
<dbReference type="PROSITE" id="PS50262">
    <property type="entry name" value="G_PROTEIN_RECEP_F1_2"/>
    <property type="match status" value="1"/>
</dbReference>
<dbReference type="PANTHER" id="PTHR24228">
    <property type="entry name" value="B2 BRADYKININ RECEPTOR/ANGIOTENSIN II RECEPTOR"/>
    <property type="match status" value="1"/>
</dbReference>
<feature type="transmembrane region" description="Helical" evidence="9">
    <location>
        <begin position="137"/>
        <end position="159"/>
    </location>
</feature>
<dbReference type="Gene3D" id="1.20.1070.10">
    <property type="entry name" value="Rhodopsin 7-helix transmembrane proteins"/>
    <property type="match status" value="1"/>
</dbReference>
<evidence type="ECO:0000256" key="4">
    <source>
        <dbReference type="ARBA" id="ARBA00022989"/>
    </source>
</evidence>
<protein>
    <submittedName>
        <fullName evidence="12">G-protein coupled receptors family 1 profile domain-containing protein</fullName>
    </submittedName>
</protein>
<keyword evidence="5" id="KW-0297">G-protein coupled receptor</keyword>
<evidence type="ECO:0000256" key="2">
    <source>
        <dbReference type="ARBA" id="ARBA00022475"/>
    </source>
</evidence>
<keyword evidence="7" id="KW-0675">Receptor</keyword>
<evidence type="ECO:0000256" key="1">
    <source>
        <dbReference type="ARBA" id="ARBA00004651"/>
    </source>
</evidence>
<keyword evidence="2" id="KW-1003">Cell membrane</keyword>
<dbReference type="GO" id="GO:0004930">
    <property type="term" value="F:G protein-coupled receptor activity"/>
    <property type="evidence" value="ECO:0007669"/>
    <property type="project" value="UniProtKB-KW"/>
</dbReference>
<evidence type="ECO:0000256" key="5">
    <source>
        <dbReference type="ARBA" id="ARBA00023040"/>
    </source>
</evidence>
<feature type="transmembrane region" description="Helical" evidence="9">
    <location>
        <begin position="179"/>
        <end position="204"/>
    </location>
</feature>
<comment type="subcellular location">
    <subcellularLocation>
        <location evidence="1">Cell membrane</location>
        <topology evidence="1">Multi-pass membrane protein</topology>
    </subcellularLocation>
</comment>
<feature type="transmembrane region" description="Helical" evidence="9">
    <location>
        <begin position="52"/>
        <end position="73"/>
    </location>
</feature>
<dbReference type="GO" id="GO:0005886">
    <property type="term" value="C:plasma membrane"/>
    <property type="evidence" value="ECO:0007669"/>
    <property type="project" value="UniProtKB-SubCell"/>
</dbReference>